<evidence type="ECO:0000313" key="4">
    <source>
        <dbReference type="Proteomes" id="UP001548189"/>
    </source>
</evidence>
<dbReference type="PANTHER" id="PTHR12526">
    <property type="entry name" value="GLYCOSYLTRANSFERASE"/>
    <property type="match status" value="1"/>
</dbReference>
<feature type="domain" description="Glycosyl transferase family 1" evidence="1">
    <location>
        <begin position="211"/>
        <end position="377"/>
    </location>
</feature>
<protein>
    <submittedName>
        <fullName evidence="3">Glycosyltransferase family 4 protein</fullName>
        <ecNumber evidence="3">2.4.-.-</ecNumber>
    </submittedName>
</protein>
<evidence type="ECO:0000259" key="2">
    <source>
        <dbReference type="Pfam" id="PF13439"/>
    </source>
</evidence>
<gene>
    <name evidence="3" type="ORF">ABVT43_16595</name>
</gene>
<dbReference type="SUPFAM" id="SSF53756">
    <property type="entry name" value="UDP-Glycosyltransferase/glycogen phosphorylase"/>
    <property type="match status" value="1"/>
</dbReference>
<dbReference type="RefSeq" id="WP_353897345.1">
    <property type="nucleotide sequence ID" value="NZ_JBEVCJ010000026.1"/>
</dbReference>
<proteinExistence type="predicted"/>
<dbReference type="EMBL" id="JBEVCJ010000026">
    <property type="protein sequence ID" value="MET1256763.1"/>
    <property type="molecule type" value="Genomic_DNA"/>
</dbReference>
<dbReference type="EC" id="2.4.-.-" evidence="3"/>
<dbReference type="PANTHER" id="PTHR12526:SF630">
    <property type="entry name" value="GLYCOSYLTRANSFERASE"/>
    <property type="match status" value="1"/>
</dbReference>
<sequence length="405" mass="45557">MKIAYIVSLFPCWSETFIVREITNLKKNGHEVDIVSLKHPSEDLVQSDAKALIDSVIYPAKGLSLLFNILAQLILHPFKSLHMFWLLFSRFIGKPEALLKSLATFFVTLSVLNKIKKLELEHIHAHWATYPSTAAFIIHKYLGIPYTFTFHAHDIFLEDHMLVDKFESCAFGVTISDFNINFIRDLLNRDYRSKIKIVHCGVDLTAQKYNVENRAENTVFTIGRLDEIKGFKYLVEACSLLKQKSVDFKCVIVGDGPLKPALLAQRKSLGLDEDIEFLGAMPQEKIREFLGNVTLFVLPSVKTKEGNMDGVPVALMEAMASGTPVISTYISGIPELIKNEHNGLLVNPNNPEELANAIATLLADNAVRLKYAQQANQTIQESFCAEKEAIKLGSYIAQYHAERTK</sequence>
<dbReference type="Pfam" id="PF13439">
    <property type="entry name" value="Glyco_transf_4"/>
    <property type="match status" value="1"/>
</dbReference>
<feature type="domain" description="Glycosyltransferase subfamily 4-like N-terminal" evidence="2">
    <location>
        <begin position="15"/>
        <end position="205"/>
    </location>
</feature>
<evidence type="ECO:0000259" key="1">
    <source>
        <dbReference type="Pfam" id="PF00534"/>
    </source>
</evidence>
<dbReference type="Proteomes" id="UP001548189">
    <property type="component" value="Unassembled WGS sequence"/>
</dbReference>
<name>A0ABV2BY76_9GAMM</name>
<comment type="caution">
    <text evidence="3">The sequence shown here is derived from an EMBL/GenBank/DDBJ whole genome shotgun (WGS) entry which is preliminary data.</text>
</comment>
<accession>A0ABV2BY76</accession>
<reference evidence="3 4" key="1">
    <citation type="submission" date="2024-06" db="EMBL/GenBank/DDBJ databases">
        <authorList>
            <person name="Li F."/>
        </authorList>
    </citation>
    <scope>NUCLEOTIDE SEQUENCE [LARGE SCALE GENOMIC DNA]</scope>
    <source>
        <strain evidence="3 4">GXAS 311</strain>
    </source>
</reference>
<keyword evidence="3" id="KW-0808">Transferase</keyword>
<dbReference type="CDD" id="cd03801">
    <property type="entry name" value="GT4_PimA-like"/>
    <property type="match status" value="1"/>
</dbReference>
<dbReference type="GO" id="GO:0016757">
    <property type="term" value="F:glycosyltransferase activity"/>
    <property type="evidence" value="ECO:0007669"/>
    <property type="project" value="UniProtKB-KW"/>
</dbReference>
<dbReference type="Pfam" id="PF00534">
    <property type="entry name" value="Glycos_transf_1"/>
    <property type="match status" value="1"/>
</dbReference>
<dbReference type="Gene3D" id="3.40.50.2000">
    <property type="entry name" value="Glycogen Phosphorylase B"/>
    <property type="match status" value="2"/>
</dbReference>
<keyword evidence="4" id="KW-1185">Reference proteome</keyword>
<organism evidence="3 4">
    <name type="scientific">Aliikangiella maris</name>
    <dbReference type="NCBI Taxonomy" id="3162458"/>
    <lineage>
        <taxon>Bacteria</taxon>
        <taxon>Pseudomonadati</taxon>
        <taxon>Pseudomonadota</taxon>
        <taxon>Gammaproteobacteria</taxon>
        <taxon>Oceanospirillales</taxon>
        <taxon>Pleioneaceae</taxon>
        <taxon>Aliikangiella</taxon>
    </lineage>
</organism>
<dbReference type="InterPro" id="IPR028098">
    <property type="entry name" value="Glyco_trans_4-like_N"/>
</dbReference>
<dbReference type="InterPro" id="IPR001296">
    <property type="entry name" value="Glyco_trans_1"/>
</dbReference>
<evidence type="ECO:0000313" key="3">
    <source>
        <dbReference type="EMBL" id="MET1256763.1"/>
    </source>
</evidence>
<keyword evidence="3" id="KW-0328">Glycosyltransferase</keyword>